<dbReference type="Proteomes" id="UP001386955">
    <property type="component" value="Unassembled WGS sequence"/>
</dbReference>
<sequence>MSADVVSSVCTYNFLSMCDSSFPVTFIFLHAPLHLKFFFMCRRMDNHCVILTDYSGLSTAMATGMREH</sequence>
<keyword evidence="1" id="KW-0812">Transmembrane</keyword>
<keyword evidence="3" id="KW-1185">Reference proteome</keyword>
<reference evidence="2 3" key="1">
    <citation type="submission" date="2024-01" db="EMBL/GenBank/DDBJ databases">
        <title>The genomes of 5 underutilized Papilionoideae crops provide insights into root nodulation and disease resistanc.</title>
        <authorList>
            <person name="Jiang F."/>
        </authorList>
    </citation>
    <scope>NUCLEOTIDE SEQUENCE [LARGE SCALE GENOMIC DNA]</scope>
    <source>
        <strain evidence="2">DUOXIRENSHENG_FW03</strain>
        <tissue evidence="2">Leaves</tissue>
    </source>
</reference>
<organism evidence="2 3">
    <name type="scientific">Psophocarpus tetragonolobus</name>
    <name type="common">Winged bean</name>
    <name type="synonym">Dolichos tetragonolobus</name>
    <dbReference type="NCBI Taxonomy" id="3891"/>
    <lineage>
        <taxon>Eukaryota</taxon>
        <taxon>Viridiplantae</taxon>
        <taxon>Streptophyta</taxon>
        <taxon>Embryophyta</taxon>
        <taxon>Tracheophyta</taxon>
        <taxon>Spermatophyta</taxon>
        <taxon>Magnoliopsida</taxon>
        <taxon>eudicotyledons</taxon>
        <taxon>Gunneridae</taxon>
        <taxon>Pentapetalae</taxon>
        <taxon>rosids</taxon>
        <taxon>fabids</taxon>
        <taxon>Fabales</taxon>
        <taxon>Fabaceae</taxon>
        <taxon>Papilionoideae</taxon>
        <taxon>50 kb inversion clade</taxon>
        <taxon>NPAAA clade</taxon>
        <taxon>indigoferoid/millettioid clade</taxon>
        <taxon>Phaseoleae</taxon>
        <taxon>Psophocarpus</taxon>
    </lineage>
</organism>
<keyword evidence="1" id="KW-0472">Membrane</keyword>
<feature type="transmembrane region" description="Helical" evidence="1">
    <location>
        <begin position="20"/>
        <end position="39"/>
    </location>
</feature>
<accession>A0AAN9SNE7</accession>
<name>A0AAN9SNE7_PSOTE</name>
<gene>
    <name evidence="2" type="ORF">VNO78_11558</name>
</gene>
<evidence type="ECO:0000256" key="1">
    <source>
        <dbReference type="SAM" id="Phobius"/>
    </source>
</evidence>
<proteinExistence type="predicted"/>
<dbReference type="AlphaFoldDB" id="A0AAN9SNE7"/>
<protein>
    <submittedName>
        <fullName evidence="2">Uncharacterized protein</fullName>
    </submittedName>
</protein>
<dbReference type="EMBL" id="JAYMYS010000003">
    <property type="protein sequence ID" value="KAK7400352.1"/>
    <property type="molecule type" value="Genomic_DNA"/>
</dbReference>
<evidence type="ECO:0000313" key="2">
    <source>
        <dbReference type="EMBL" id="KAK7400352.1"/>
    </source>
</evidence>
<evidence type="ECO:0000313" key="3">
    <source>
        <dbReference type="Proteomes" id="UP001386955"/>
    </source>
</evidence>
<comment type="caution">
    <text evidence="2">The sequence shown here is derived from an EMBL/GenBank/DDBJ whole genome shotgun (WGS) entry which is preliminary data.</text>
</comment>
<keyword evidence="1" id="KW-1133">Transmembrane helix</keyword>